<organism evidence="5 6">
    <name type="scientific">Folsomia candida</name>
    <name type="common">Springtail</name>
    <dbReference type="NCBI Taxonomy" id="158441"/>
    <lineage>
        <taxon>Eukaryota</taxon>
        <taxon>Metazoa</taxon>
        <taxon>Ecdysozoa</taxon>
        <taxon>Arthropoda</taxon>
        <taxon>Hexapoda</taxon>
        <taxon>Collembola</taxon>
        <taxon>Entomobryomorpha</taxon>
        <taxon>Isotomoidea</taxon>
        <taxon>Isotomidae</taxon>
        <taxon>Proisotominae</taxon>
        <taxon>Folsomia</taxon>
    </lineage>
</organism>
<dbReference type="EMBL" id="LNIX01000008">
    <property type="protein sequence ID" value="OXA50838.1"/>
    <property type="molecule type" value="Genomic_DNA"/>
</dbReference>
<evidence type="ECO:0000256" key="3">
    <source>
        <dbReference type="SAM" id="Phobius"/>
    </source>
</evidence>
<gene>
    <name evidence="5" type="ORF">Fcan01_14172</name>
</gene>
<evidence type="ECO:0000313" key="6">
    <source>
        <dbReference type="Proteomes" id="UP000198287"/>
    </source>
</evidence>
<dbReference type="Proteomes" id="UP000198287">
    <property type="component" value="Unassembled WGS sequence"/>
</dbReference>
<protein>
    <recommendedName>
        <fullName evidence="4">CUB domain-containing protein</fullName>
    </recommendedName>
</protein>
<dbReference type="PANTHER" id="PTHR33236">
    <property type="entry name" value="INTRAFLAGELLAR TRANSPORT PROTEIN 122 FAMILY PROTEIN-RELATED"/>
    <property type="match status" value="1"/>
</dbReference>
<comment type="caution">
    <text evidence="2">Lacks conserved residue(s) required for the propagation of feature annotation.</text>
</comment>
<feature type="transmembrane region" description="Helical" evidence="3">
    <location>
        <begin position="12"/>
        <end position="32"/>
    </location>
</feature>
<comment type="caution">
    <text evidence="5">The sequence shown here is derived from an EMBL/GenBank/DDBJ whole genome shotgun (WGS) entry which is preliminary data.</text>
</comment>
<dbReference type="STRING" id="158441.A0A226E0Q0"/>
<keyword evidence="3" id="KW-0812">Transmembrane</keyword>
<evidence type="ECO:0000256" key="2">
    <source>
        <dbReference type="PROSITE-ProRule" id="PRU00059"/>
    </source>
</evidence>
<keyword evidence="1" id="KW-1015">Disulfide bond</keyword>
<accession>A0A226E0Q0</accession>
<dbReference type="OMA" id="GILICEW"/>
<reference evidence="5 6" key="1">
    <citation type="submission" date="2015-12" db="EMBL/GenBank/DDBJ databases">
        <title>The genome of Folsomia candida.</title>
        <authorList>
            <person name="Faddeeva A."/>
            <person name="Derks M.F."/>
            <person name="Anvar Y."/>
            <person name="Smit S."/>
            <person name="Van Straalen N."/>
            <person name="Roelofs D."/>
        </authorList>
    </citation>
    <scope>NUCLEOTIDE SEQUENCE [LARGE SCALE GENOMIC DNA]</scope>
    <source>
        <strain evidence="5 6">VU population</strain>
        <tissue evidence="5">Whole body</tissue>
    </source>
</reference>
<dbReference type="InterPro" id="IPR000859">
    <property type="entry name" value="CUB_dom"/>
</dbReference>
<dbReference type="OrthoDB" id="6378913at2759"/>
<proteinExistence type="predicted"/>
<evidence type="ECO:0000313" key="5">
    <source>
        <dbReference type="EMBL" id="OXA50838.1"/>
    </source>
</evidence>
<dbReference type="PANTHER" id="PTHR33236:SF5">
    <property type="entry name" value="CUB DOMAIN-CONTAINING PROTEIN"/>
    <property type="match status" value="1"/>
</dbReference>
<evidence type="ECO:0000256" key="1">
    <source>
        <dbReference type="ARBA" id="ARBA00023157"/>
    </source>
</evidence>
<keyword evidence="3" id="KW-0472">Membrane</keyword>
<dbReference type="PROSITE" id="PS01180">
    <property type="entry name" value="CUB"/>
    <property type="match status" value="1"/>
</dbReference>
<name>A0A226E0Q0_FOLCA</name>
<feature type="domain" description="CUB" evidence="4">
    <location>
        <begin position="111"/>
        <end position="227"/>
    </location>
</feature>
<keyword evidence="3" id="KW-1133">Transmembrane helix</keyword>
<keyword evidence="6" id="KW-1185">Reference proteome</keyword>
<dbReference type="AlphaFoldDB" id="A0A226E0Q0"/>
<evidence type="ECO:0000259" key="4">
    <source>
        <dbReference type="PROSITE" id="PS01180"/>
    </source>
</evidence>
<sequence length="383" mass="41773">MGTYYVQQGQVVAFIGILVGLLCVVGAKISFLDGVQQDPGGSAVSVRDGKMMYLPFIKVVIPPEPCGPPTGLNMIRDGTCLPRGACMTKRGQPNGDCSLGFGECCRLFANCTTDIHRIDIDEYVTVLRSPEPATTQCAFKIRKKKDVCQVRLDFKVFSGFSSANNDGVCDRDRLQISNSITVPDGFTTCGNLADQHMYLSFGSSDSIDILPRVLSTNARYEIVMSQIPCLSNRVVPSYCLQYFNQSTAIVKSFDWPTQQQSNQQTDWVDINGEQRHCASFPMVHSIWKPYLLNVNFDQREVPIPPFGASPGVATDGPSCLAIGTGSRGILICEWFPEPTPANVNGTCQCDLNPTLIVPGLDPGIFLGPPPDVGNTGFCLRYEV</sequence>